<dbReference type="Gene3D" id="3.40.50.300">
    <property type="entry name" value="P-loop containing nucleotide triphosphate hydrolases"/>
    <property type="match status" value="1"/>
</dbReference>
<dbReference type="RefSeq" id="WP_191187259.1">
    <property type="nucleotide sequence ID" value="NZ_JACWMY010000001.1"/>
</dbReference>
<comment type="caution">
    <text evidence="3">The sequence shown here is derived from an EMBL/GenBank/DDBJ whole genome shotgun (WGS) entry which is preliminary data.</text>
</comment>
<keyword evidence="4" id="KW-1185">Reference proteome</keyword>
<dbReference type="SUPFAM" id="SSF52540">
    <property type="entry name" value="P-loop containing nucleoside triphosphate hydrolases"/>
    <property type="match status" value="1"/>
</dbReference>
<dbReference type="InterPro" id="IPR011646">
    <property type="entry name" value="KAP_P-loop"/>
</dbReference>
<dbReference type="PANTHER" id="PTHR22674:SF6">
    <property type="entry name" value="NTPASE KAP FAMILY P-LOOP DOMAIN-CONTAINING PROTEIN 1"/>
    <property type="match status" value="1"/>
</dbReference>
<accession>A0ABR7WK93</accession>
<feature type="transmembrane region" description="Helical" evidence="1">
    <location>
        <begin position="12"/>
        <end position="31"/>
    </location>
</feature>
<reference evidence="3 4" key="1">
    <citation type="submission" date="2020-09" db="EMBL/GenBank/DDBJ databases">
        <title>Novel species of Mucilaginibacter isolated from a glacier on the Tibetan Plateau.</title>
        <authorList>
            <person name="Liu Q."/>
            <person name="Xin Y.-H."/>
        </authorList>
    </citation>
    <scope>NUCLEOTIDE SEQUENCE [LARGE SCALE GENOMIC DNA]</scope>
    <source>
        <strain evidence="3 4">ZT4R22</strain>
    </source>
</reference>
<evidence type="ECO:0000313" key="4">
    <source>
        <dbReference type="Proteomes" id="UP000606600"/>
    </source>
</evidence>
<dbReference type="InterPro" id="IPR052754">
    <property type="entry name" value="NTPase_KAP_P-loop"/>
</dbReference>
<feature type="transmembrane region" description="Helical" evidence="1">
    <location>
        <begin position="111"/>
        <end position="129"/>
    </location>
</feature>
<protein>
    <recommendedName>
        <fullName evidence="2">KAP NTPase domain-containing protein</fullName>
    </recommendedName>
</protein>
<dbReference type="Proteomes" id="UP000606600">
    <property type="component" value="Unassembled WGS sequence"/>
</dbReference>
<evidence type="ECO:0000259" key="2">
    <source>
        <dbReference type="Pfam" id="PF07693"/>
    </source>
</evidence>
<dbReference type="InterPro" id="IPR027417">
    <property type="entry name" value="P-loop_NTPase"/>
</dbReference>
<sequence length="841" mass="98308">MSFIADIKKRLPAVLWISCCIGFLLFFIGPINELLNKLVVKPLISAFSNSILNELVLLVLAVLAGAWLYLFGDKGYLRRIAIFTAFFYVLQLNQPLWDFGHMRLIPGMREWDLIVAALIIPAVFTFIPVRRIEIAGVNNNGFIEDLAIVSADEDSFNRKEVAREIAVRIGRTANSKSFAIGILGEYGSGKTSFINLIKSYVDQKKSEIVDFNPWSAEGTPNIQKDFFDLLASRLYTLNPQVAGLVLEYSRKLSRVDSSAEKLVRQIGFAGRLFSIGNYIDDYERINQLLEKSGKKIIVTIDDLDRLYKDEVMEVMRLIRNTANFTNIFYLVAYERSYIQESIKSMNANVSSSYLDKIIQLEIPLPKRENEDLLRVLENLLESFITSDHMEAYRSHILETGFRNQFNFAFETIFRQTRDVIKFINNFKIAYQFLGKEVMFESLFVLELLKFRFPLIYDRLFERRNDFIRDKPSRSSHEEYYELRTYLVEKEELPIIGRTLREEQQYTESEITLICGLLNNLFFKFNRSAKAKNAIIYPMFFERYFRYRLSNRDISEKLFQDAWQRGILGVKNLVDQCAEDRLLNELSTRIFQEKPKTRIDFELKVSSLFYLGTRYVREKGRRSFDYDAFTDLLYNYDHRIEKQYYKKDESAYRLFVESLFAGAESPYVFPAEVIYHIKHDQKEIGVPTTALIDFQTHYFKAHIAEKGLSRDGTWMFWGIRHDYTEPAPGKPGYVTKHFQFEPPVIPVVKAALAEQDPFQFLKFGIKYDMREKELVAIHPELLTIFTTPDEYKEIITANTKVEPAIKADFLAFFEACKEKGFNNWAEYEFKTALKPERNEDDD</sequence>
<dbReference type="PANTHER" id="PTHR22674">
    <property type="entry name" value="NTPASE, KAP FAMILY P-LOOP DOMAIN-CONTAINING 1"/>
    <property type="match status" value="1"/>
</dbReference>
<dbReference type="Pfam" id="PF07693">
    <property type="entry name" value="KAP_NTPase"/>
    <property type="match status" value="1"/>
</dbReference>
<keyword evidence="1" id="KW-0812">Transmembrane</keyword>
<dbReference type="EMBL" id="JACWMY010000001">
    <property type="protein sequence ID" value="MBD1362586.1"/>
    <property type="molecule type" value="Genomic_DNA"/>
</dbReference>
<keyword evidence="1" id="KW-1133">Transmembrane helix</keyword>
<gene>
    <name evidence="3" type="ORF">IDJ77_02085</name>
</gene>
<organism evidence="3 4">
    <name type="scientific">Mucilaginibacter pankratovii</name>
    <dbReference type="NCBI Taxonomy" id="2772110"/>
    <lineage>
        <taxon>Bacteria</taxon>
        <taxon>Pseudomonadati</taxon>
        <taxon>Bacteroidota</taxon>
        <taxon>Sphingobacteriia</taxon>
        <taxon>Sphingobacteriales</taxon>
        <taxon>Sphingobacteriaceae</taxon>
        <taxon>Mucilaginibacter</taxon>
    </lineage>
</organism>
<evidence type="ECO:0000313" key="3">
    <source>
        <dbReference type="EMBL" id="MBD1362586.1"/>
    </source>
</evidence>
<feature type="transmembrane region" description="Helical" evidence="1">
    <location>
        <begin position="51"/>
        <end position="71"/>
    </location>
</feature>
<feature type="domain" description="KAP NTPase" evidence="2">
    <location>
        <begin position="159"/>
        <end position="431"/>
    </location>
</feature>
<evidence type="ECO:0000256" key="1">
    <source>
        <dbReference type="SAM" id="Phobius"/>
    </source>
</evidence>
<keyword evidence="1" id="KW-0472">Membrane</keyword>
<proteinExistence type="predicted"/>
<name>A0ABR7WK93_9SPHI</name>